<dbReference type="EMBL" id="VNFH01000009">
    <property type="protein sequence ID" value="TVU68787.1"/>
    <property type="molecule type" value="Genomic_DNA"/>
</dbReference>
<feature type="transmembrane region" description="Helical" evidence="1">
    <location>
        <begin position="127"/>
        <end position="149"/>
    </location>
</feature>
<proteinExistence type="predicted"/>
<organism evidence="3 4">
    <name type="scientific">Cobetia crustatorum</name>
    <dbReference type="NCBI Taxonomy" id="553385"/>
    <lineage>
        <taxon>Bacteria</taxon>
        <taxon>Pseudomonadati</taxon>
        <taxon>Pseudomonadota</taxon>
        <taxon>Gammaproteobacteria</taxon>
        <taxon>Oceanospirillales</taxon>
        <taxon>Halomonadaceae</taxon>
        <taxon>Cobetia</taxon>
    </lineage>
</organism>
<dbReference type="Proteomes" id="UP000319941">
    <property type="component" value="Unassembled WGS sequence"/>
</dbReference>
<accession>A0A558HI58</accession>
<sequence>MTVASRKVQAACSRRAEFLMPALFMAVSLFSLWQTQDMSQLGAIFPATIAVVILIAGALRLVQLMLRGVQGNAERTRGSTPRKLLLVLAMVAWALAMPWIGFLTAGLTSFFLLMMVAQHGLWTSRRLLAHLVTGTILVAFFYGLFALLLHVPLPVGRWWLG</sequence>
<dbReference type="Pfam" id="PF07331">
    <property type="entry name" value="TctB"/>
    <property type="match status" value="1"/>
</dbReference>
<dbReference type="RefSeq" id="WP_144727834.1">
    <property type="nucleotide sequence ID" value="NZ_CAWOWR010000147.1"/>
</dbReference>
<dbReference type="InterPro" id="IPR009936">
    <property type="entry name" value="DUF1468"/>
</dbReference>
<dbReference type="OrthoDB" id="6166151at2"/>
<keyword evidence="1" id="KW-0812">Transmembrane</keyword>
<evidence type="ECO:0000259" key="2">
    <source>
        <dbReference type="Pfam" id="PF07331"/>
    </source>
</evidence>
<reference evidence="3 4" key="1">
    <citation type="submission" date="2019-07" db="EMBL/GenBank/DDBJ databases">
        <title>Diversity of Bacteria from Kongsfjorden, Arctic.</title>
        <authorList>
            <person name="Yu Y."/>
        </authorList>
    </citation>
    <scope>NUCLEOTIDE SEQUENCE [LARGE SCALE GENOMIC DNA]</scope>
    <source>
        <strain evidence="3 4">SM1923</strain>
    </source>
</reference>
<feature type="transmembrane region" description="Helical" evidence="1">
    <location>
        <begin position="16"/>
        <end position="35"/>
    </location>
</feature>
<evidence type="ECO:0000256" key="1">
    <source>
        <dbReference type="SAM" id="Phobius"/>
    </source>
</evidence>
<feature type="transmembrane region" description="Helical" evidence="1">
    <location>
        <begin position="41"/>
        <end position="63"/>
    </location>
</feature>
<feature type="transmembrane region" description="Helical" evidence="1">
    <location>
        <begin position="84"/>
        <end position="115"/>
    </location>
</feature>
<name>A0A558HI58_9GAMM</name>
<protein>
    <submittedName>
        <fullName evidence="3">Tripartite tricarboxylate transporter TctB family protein</fullName>
    </submittedName>
</protein>
<keyword evidence="1" id="KW-0472">Membrane</keyword>
<gene>
    <name evidence="3" type="ORF">FQP86_13535</name>
</gene>
<keyword evidence="1" id="KW-1133">Transmembrane helix</keyword>
<keyword evidence="4" id="KW-1185">Reference proteome</keyword>
<evidence type="ECO:0000313" key="3">
    <source>
        <dbReference type="EMBL" id="TVU68787.1"/>
    </source>
</evidence>
<evidence type="ECO:0000313" key="4">
    <source>
        <dbReference type="Proteomes" id="UP000319941"/>
    </source>
</evidence>
<comment type="caution">
    <text evidence="3">The sequence shown here is derived from an EMBL/GenBank/DDBJ whole genome shotgun (WGS) entry which is preliminary data.</text>
</comment>
<feature type="domain" description="DUF1468" evidence="2">
    <location>
        <begin position="20"/>
        <end position="154"/>
    </location>
</feature>
<dbReference type="AlphaFoldDB" id="A0A558HI58"/>